<dbReference type="RefSeq" id="WP_099262076.1">
    <property type="nucleotide sequence ID" value="NZ_NIZW01000014.1"/>
</dbReference>
<gene>
    <name evidence="14" type="ORF">CEE69_18260</name>
</gene>
<dbReference type="Gene3D" id="1.10.287.130">
    <property type="match status" value="1"/>
</dbReference>
<accession>A0A2G1W4B7</accession>
<dbReference type="SMART" id="SM00387">
    <property type="entry name" value="HATPase_c"/>
    <property type="match status" value="1"/>
</dbReference>
<feature type="domain" description="PAC" evidence="13">
    <location>
        <begin position="305"/>
        <end position="357"/>
    </location>
</feature>
<evidence type="ECO:0000256" key="9">
    <source>
        <dbReference type="SAM" id="MobiDB-lite"/>
    </source>
</evidence>
<keyword evidence="7" id="KW-0067">ATP-binding</keyword>
<evidence type="ECO:0000259" key="12">
    <source>
        <dbReference type="PROSITE" id="PS50112"/>
    </source>
</evidence>
<dbReference type="InterPro" id="IPR036097">
    <property type="entry name" value="HisK_dim/P_sf"/>
</dbReference>
<organism evidence="14 15">
    <name type="scientific">Rhodopirellula bahusiensis</name>
    <dbReference type="NCBI Taxonomy" id="2014065"/>
    <lineage>
        <taxon>Bacteria</taxon>
        <taxon>Pseudomonadati</taxon>
        <taxon>Planctomycetota</taxon>
        <taxon>Planctomycetia</taxon>
        <taxon>Pirellulales</taxon>
        <taxon>Pirellulaceae</taxon>
        <taxon>Rhodopirellula</taxon>
    </lineage>
</organism>
<evidence type="ECO:0000259" key="13">
    <source>
        <dbReference type="PROSITE" id="PS50113"/>
    </source>
</evidence>
<dbReference type="PROSITE" id="PS50109">
    <property type="entry name" value="HIS_KIN"/>
    <property type="match status" value="1"/>
</dbReference>
<evidence type="ECO:0000256" key="10">
    <source>
        <dbReference type="SAM" id="Phobius"/>
    </source>
</evidence>
<keyword evidence="10" id="KW-0472">Membrane</keyword>
<reference evidence="14 15" key="1">
    <citation type="submission" date="2017-06" db="EMBL/GenBank/DDBJ databases">
        <title>Description of Rhodopirellula bahusiensis sp. nov.</title>
        <authorList>
            <person name="Kizina J."/>
            <person name="Harder J."/>
        </authorList>
    </citation>
    <scope>NUCLEOTIDE SEQUENCE [LARGE SCALE GENOMIC DNA]</scope>
    <source>
        <strain evidence="14 15">SWK21</strain>
    </source>
</reference>
<dbReference type="Pfam" id="PF00989">
    <property type="entry name" value="PAS"/>
    <property type="match status" value="1"/>
</dbReference>
<dbReference type="SMART" id="SM00091">
    <property type="entry name" value="PAS"/>
    <property type="match status" value="2"/>
</dbReference>
<dbReference type="Pfam" id="PF02518">
    <property type="entry name" value="HATPase_c"/>
    <property type="match status" value="1"/>
</dbReference>
<evidence type="ECO:0000313" key="15">
    <source>
        <dbReference type="Proteomes" id="UP000225740"/>
    </source>
</evidence>
<dbReference type="PROSITE" id="PS50113">
    <property type="entry name" value="PAC"/>
    <property type="match status" value="1"/>
</dbReference>
<keyword evidence="10" id="KW-0812">Transmembrane</keyword>
<feature type="transmembrane region" description="Helical" evidence="10">
    <location>
        <begin position="64"/>
        <end position="85"/>
    </location>
</feature>
<dbReference type="InterPro" id="IPR000014">
    <property type="entry name" value="PAS"/>
</dbReference>
<dbReference type="InterPro" id="IPR004358">
    <property type="entry name" value="Sig_transdc_His_kin-like_C"/>
</dbReference>
<dbReference type="SUPFAM" id="SSF55874">
    <property type="entry name" value="ATPase domain of HSP90 chaperone/DNA topoisomerase II/histidine kinase"/>
    <property type="match status" value="1"/>
</dbReference>
<dbReference type="AlphaFoldDB" id="A0A2G1W4B7"/>
<keyword evidence="5" id="KW-0547">Nucleotide-binding</keyword>
<dbReference type="InterPro" id="IPR000700">
    <property type="entry name" value="PAS-assoc_C"/>
</dbReference>
<evidence type="ECO:0000313" key="14">
    <source>
        <dbReference type="EMBL" id="PHQ33862.1"/>
    </source>
</evidence>
<dbReference type="InterPro" id="IPR035965">
    <property type="entry name" value="PAS-like_dom_sf"/>
</dbReference>
<evidence type="ECO:0000256" key="6">
    <source>
        <dbReference type="ARBA" id="ARBA00022777"/>
    </source>
</evidence>
<feature type="region of interest" description="Disordered" evidence="9">
    <location>
        <begin position="751"/>
        <end position="770"/>
    </location>
</feature>
<dbReference type="GeneID" id="90609975"/>
<dbReference type="CDD" id="cd00082">
    <property type="entry name" value="HisKA"/>
    <property type="match status" value="1"/>
</dbReference>
<evidence type="ECO:0000256" key="1">
    <source>
        <dbReference type="ARBA" id="ARBA00000085"/>
    </source>
</evidence>
<feature type="transmembrane region" description="Helical" evidence="10">
    <location>
        <begin position="97"/>
        <end position="115"/>
    </location>
</feature>
<protein>
    <recommendedName>
        <fullName evidence="2">histidine kinase</fullName>
        <ecNumber evidence="2">2.7.13.3</ecNumber>
    </recommendedName>
</protein>
<dbReference type="EMBL" id="NIZW01000014">
    <property type="protein sequence ID" value="PHQ33862.1"/>
    <property type="molecule type" value="Genomic_DNA"/>
</dbReference>
<name>A0A2G1W4B7_9BACT</name>
<feature type="domain" description="PAS" evidence="12">
    <location>
        <begin position="354"/>
        <end position="425"/>
    </location>
</feature>
<evidence type="ECO:0000256" key="2">
    <source>
        <dbReference type="ARBA" id="ARBA00012438"/>
    </source>
</evidence>
<proteinExistence type="predicted"/>
<keyword evidence="6 14" id="KW-0418">Kinase</keyword>
<dbReference type="PANTHER" id="PTHR43065">
    <property type="entry name" value="SENSOR HISTIDINE KINASE"/>
    <property type="match status" value="1"/>
</dbReference>
<dbReference type="PANTHER" id="PTHR43065:SF46">
    <property type="entry name" value="C4-DICARBOXYLATE TRANSPORT SENSOR PROTEIN DCTB"/>
    <property type="match status" value="1"/>
</dbReference>
<comment type="catalytic activity">
    <reaction evidence="1">
        <text>ATP + protein L-histidine = ADP + protein N-phospho-L-histidine.</text>
        <dbReference type="EC" id="2.7.13.3"/>
    </reaction>
</comment>
<evidence type="ECO:0000256" key="3">
    <source>
        <dbReference type="ARBA" id="ARBA00022553"/>
    </source>
</evidence>
<dbReference type="NCBIfam" id="TIGR00229">
    <property type="entry name" value="sensory_box"/>
    <property type="match status" value="2"/>
</dbReference>
<dbReference type="GO" id="GO:0006355">
    <property type="term" value="P:regulation of DNA-templated transcription"/>
    <property type="evidence" value="ECO:0007669"/>
    <property type="project" value="InterPro"/>
</dbReference>
<dbReference type="InterPro" id="IPR005467">
    <property type="entry name" value="His_kinase_dom"/>
</dbReference>
<feature type="transmembrane region" description="Helical" evidence="10">
    <location>
        <begin position="33"/>
        <end position="52"/>
    </location>
</feature>
<keyword evidence="4" id="KW-0808">Transferase</keyword>
<dbReference type="InterPro" id="IPR003594">
    <property type="entry name" value="HATPase_dom"/>
</dbReference>
<dbReference type="InterPro" id="IPR013767">
    <property type="entry name" value="PAS_fold"/>
</dbReference>
<evidence type="ECO:0000256" key="4">
    <source>
        <dbReference type="ARBA" id="ARBA00022679"/>
    </source>
</evidence>
<dbReference type="Gene3D" id="3.30.565.10">
    <property type="entry name" value="Histidine kinase-like ATPase, C-terminal domain"/>
    <property type="match status" value="1"/>
</dbReference>
<sequence length="770" mass="86455">MSDNELETISPHKSADTLFAEHLQSRQINADRALSIVLALQWMFAIGCALWISPYTWIGSQKLVHLHVWSAIIGGGLLTVFPVFLAMNFPGQRLTRMIMAMAQMQFSALLIHLMGGRIESHFHIFGSLAFLAFYKDPWVFLPAVSVVSLDHFIRSLFWPESVFGIFSPSPLRALEHAGWIAFETTFLVLGVRQNRQSLWELAKLQSSLTQQRDLLEQRVHSRTSEIEQQRRILDTILQRIPAAVFWRDKEGTFMGCNEMFSDFFGLKSPDEIIGKRMNDIIPSNDQTMNRLSSFCDSPDENVELVNIEETLHNIAGEYRTVLAGATSLHDHEDNCFGTLGSFLDITTLKNAESRAKSLANLIQDSPNELYIFDFESYRLVEANQGFARSLGLEMEDLANMSPEDFLQDMSNQELRDRITVAMSDPRGRCAFDSNHVRKDGTVFPVHVDIHRSTFEARPVFVAFCTDLSDSQAMERQLAQAQKLESMGQLAAGIAHEINTPMQCVSGNVEFLTMSYERLFQFTDGLLELLKKSPSLSADDAQSQLDSLTKRHKYDVLREQTPDAVEEASQAVIRVIEIVRAMKAMSHPGRQEMNETDVNMLIHQASIISRNRYKYVSELELDLSPDLPLIPAYGAELSQVIINLIVNAADAITERKESDPDLDGKITISTVQNGDHIEMCVRDNGTGMTEDIRSKVFNQFFTTKDVGKGTGMGLSLTYNIVSSKHNGTIRVESEPNAGSSFIVILPLKSHQSTADESDAHQSDTCRVPILT</sequence>
<dbReference type="InterPro" id="IPR003661">
    <property type="entry name" value="HisK_dim/P_dom"/>
</dbReference>
<dbReference type="PROSITE" id="PS50112">
    <property type="entry name" value="PAS"/>
    <property type="match status" value="1"/>
</dbReference>
<dbReference type="Pfam" id="PF13426">
    <property type="entry name" value="PAS_9"/>
    <property type="match status" value="1"/>
</dbReference>
<dbReference type="SUPFAM" id="SSF47384">
    <property type="entry name" value="Homodimeric domain of signal transducing histidine kinase"/>
    <property type="match status" value="1"/>
</dbReference>
<dbReference type="SUPFAM" id="SSF55785">
    <property type="entry name" value="PYP-like sensor domain (PAS domain)"/>
    <property type="match status" value="2"/>
</dbReference>
<dbReference type="CDD" id="cd00130">
    <property type="entry name" value="PAS"/>
    <property type="match status" value="1"/>
</dbReference>
<comment type="caution">
    <text evidence="14">The sequence shown here is derived from an EMBL/GenBank/DDBJ whole genome shotgun (WGS) entry which is preliminary data.</text>
</comment>
<feature type="domain" description="Histidine kinase" evidence="11">
    <location>
        <begin position="492"/>
        <end position="748"/>
    </location>
</feature>
<keyword evidence="3" id="KW-0597">Phosphoprotein</keyword>
<evidence type="ECO:0000256" key="5">
    <source>
        <dbReference type="ARBA" id="ARBA00022741"/>
    </source>
</evidence>
<keyword evidence="8" id="KW-0902">Two-component regulatory system</keyword>
<dbReference type="PRINTS" id="PR00344">
    <property type="entry name" value="BCTRLSENSOR"/>
</dbReference>
<evidence type="ECO:0000256" key="7">
    <source>
        <dbReference type="ARBA" id="ARBA00022840"/>
    </source>
</evidence>
<dbReference type="Proteomes" id="UP000225740">
    <property type="component" value="Unassembled WGS sequence"/>
</dbReference>
<dbReference type="GO" id="GO:0005524">
    <property type="term" value="F:ATP binding"/>
    <property type="evidence" value="ECO:0007669"/>
    <property type="project" value="UniProtKB-KW"/>
</dbReference>
<dbReference type="InterPro" id="IPR036890">
    <property type="entry name" value="HATPase_C_sf"/>
</dbReference>
<keyword evidence="15" id="KW-1185">Reference proteome</keyword>
<evidence type="ECO:0000256" key="8">
    <source>
        <dbReference type="ARBA" id="ARBA00023012"/>
    </source>
</evidence>
<keyword evidence="10" id="KW-1133">Transmembrane helix</keyword>
<dbReference type="OrthoDB" id="260274at2"/>
<dbReference type="Gene3D" id="3.30.450.20">
    <property type="entry name" value="PAS domain"/>
    <property type="match status" value="2"/>
</dbReference>
<dbReference type="EC" id="2.7.13.3" evidence="2"/>
<evidence type="ECO:0000259" key="11">
    <source>
        <dbReference type="PROSITE" id="PS50109"/>
    </source>
</evidence>
<dbReference type="GO" id="GO:0000155">
    <property type="term" value="F:phosphorelay sensor kinase activity"/>
    <property type="evidence" value="ECO:0007669"/>
    <property type="project" value="InterPro"/>
</dbReference>